<sequence length="269" mass="31866">MDNTSQLTILVNSTDSFEDCWQPFFTLFAKYWSDCPHPIVLNTETKVFSYPGLNIQCSQVGVNDDSGTRPSWSDCLIRCLDKINSQYILYVQDDYFLNDYVNTTILYDFLEIMECEGYSHIRLRETLGLGPYNPSSKYPLLWEIPQRANYRIGLQAGLWVKDRLKFYLEPNETGWEFERWGSIRARKIKDSFFCQNLDYFNGQEKYIFPYYPTGIVQGKWLEAAVVDLFKQNHIEVDYSIRGFYQLNQKQKLIQLLKNQSRKLLMRYIP</sequence>
<accession>A0ABR8FU79</accession>
<dbReference type="RefSeq" id="WP_190967777.1">
    <property type="nucleotide sequence ID" value="NZ_JACJTB010000011.1"/>
</dbReference>
<dbReference type="EMBL" id="JACJTB010000011">
    <property type="protein sequence ID" value="MBD2594938.1"/>
    <property type="molecule type" value="Genomic_DNA"/>
</dbReference>
<organism evidence="1 2">
    <name type="scientific">Nostoc spongiaeforme FACHB-130</name>
    <dbReference type="NCBI Taxonomy" id="1357510"/>
    <lineage>
        <taxon>Bacteria</taxon>
        <taxon>Bacillati</taxon>
        <taxon>Cyanobacteriota</taxon>
        <taxon>Cyanophyceae</taxon>
        <taxon>Nostocales</taxon>
        <taxon>Nostocaceae</taxon>
        <taxon>Nostoc</taxon>
    </lineage>
</organism>
<name>A0ABR8FU79_9NOSO</name>
<dbReference type="Proteomes" id="UP000603457">
    <property type="component" value="Unassembled WGS sequence"/>
</dbReference>
<evidence type="ECO:0000313" key="1">
    <source>
        <dbReference type="EMBL" id="MBD2594938.1"/>
    </source>
</evidence>
<evidence type="ECO:0000313" key="2">
    <source>
        <dbReference type="Proteomes" id="UP000603457"/>
    </source>
</evidence>
<reference evidence="1 2" key="1">
    <citation type="journal article" date="2020" name="ISME J.">
        <title>Comparative genomics reveals insights into cyanobacterial evolution and habitat adaptation.</title>
        <authorList>
            <person name="Chen M.Y."/>
            <person name="Teng W.K."/>
            <person name="Zhao L."/>
            <person name="Hu C.X."/>
            <person name="Zhou Y.K."/>
            <person name="Han B.P."/>
            <person name="Song L.R."/>
            <person name="Shu W.S."/>
        </authorList>
    </citation>
    <scope>NUCLEOTIDE SEQUENCE [LARGE SCALE GENOMIC DNA]</scope>
    <source>
        <strain evidence="1 2">FACHB-130</strain>
    </source>
</reference>
<protein>
    <submittedName>
        <fullName evidence="1">Uncharacterized protein</fullName>
    </submittedName>
</protein>
<proteinExistence type="predicted"/>
<keyword evidence="2" id="KW-1185">Reference proteome</keyword>
<gene>
    <name evidence="1" type="ORF">H6G74_11430</name>
</gene>
<comment type="caution">
    <text evidence="1">The sequence shown here is derived from an EMBL/GenBank/DDBJ whole genome shotgun (WGS) entry which is preliminary data.</text>
</comment>